<reference evidence="3" key="1">
    <citation type="journal article" date="2021" name="Front. Microbiol.">
        <title>Comprehensive Comparative Genomics and Phenotyping of Methylobacterium Species.</title>
        <authorList>
            <person name="Alessa O."/>
            <person name="Ogura Y."/>
            <person name="Fujitani Y."/>
            <person name="Takami H."/>
            <person name="Hayashi T."/>
            <person name="Sahin N."/>
            <person name="Tani A."/>
        </authorList>
    </citation>
    <scope>NUCLEOTIDE SEQUENCE</scope>
    <source>
        <strain evidence="3">NBRC 15686</strain>
    </source>
</reference>
<dbReference type="InterPro" id="IPR049945">
    <property type="entry name" value="AAA_22"/>
</dbReference>
<organism evidence="3 4">
    <name type="scientific">Methylorubrum aminovorans</name>
    <dbReference type="NCBI Taxonomy" id="269069"/>
    <lineage>
        <taxon>Bacteria</taxon>
        <taxon>Pseudomonadati</taxon>
        <taxon>Pseudomonadota</taxon>
        <taxon>Alphaproteobacteria</taxon>
        <taxon>Hyphomicrobiales</taxon>
        <taxon>Methylobacteriaceae</taxon>
        <taxon>Methylorubrum</taxon>
    </lineage>
</organism>
<comment type="caution">
    <text evidence="3">The sequence shown here is derived from an EMBL/GenBank/DDBJ whole genome shotgun (WGS) entry which is preliminary data.</text>
</comment>
<dbReference type="Gene3D" id="3.40.50.300">
    <property type="entry name" value="P-loop containing nucleotide triphosphate hydrolases"/>
    <property type="match status" value="1"/>
</dbReference>
<dbReference type="PANTHER" id="PTHR35894">
    <property type="entry name" value="GENERAL SECRETION PATHWAY PROTEIN A-RELATED"/>
    <property type="match status" value="1"/>
</dbReference>
<evidence type="ECO:0000313" key="3">
    <source>
        <dbReference type="EMBL" id="GJE65970.1"/>
    </source>
</evidence>
<dbReference type="Proteomes" id="UP001055039">
    <property type="component" value="Unassembled WGS sequence"/>
</dbReference>
<sequence>MSTSLEFHPLSPESEAMLSRMKRLLVTSHPDLVDGVKAIHRLGTAYDRNEPGSFVLLTGAAGTGKTTIMRQFIREEYARIEEATGRPPRITPNGLHIPDGPEGDERPAIFVNAPSSRSTTALATQLLRALGAEVPRNLMRHQVLDRLRVQLVGQKTRVLFIDEFHHLVSHSETVVWELSELVKDILVETKVQMVLSGMPLAARPVDANPQLDRRCRHRFPLVPFGWGVDEADQKPLRDFLDELENGMNLSAPWNLADPALAARIHASTGGIVGRITRLLSIALEHALEADEVRIDEKWLAYAHDILKASGDRTNPFAQPKGPQQATRRHSRPPQPTRMRGSLTGKPSEPTYDKKARKA</sequence>
<evidence type="ECO:0000256" key="1">
    <source>
        <dbReference type="SAM" id="MobiDB-lite"/>
    </source>
</evidence>
<feature type="compositionally biased region" description="Polar residues" evidence="1">
    <location>
        <begin position="311"/>
        <end position="325"/>
    </location>
</feature>
<proteinExistence type="predicted"/>
<dbReference type="SUPFAM" id="SSF52540">
    <property type="entry name" value="P-loop containing nucleoside triphosphate hydrolases"/>
    <property type="match status" value="1"/>
</dbReference>
<dbReference type="InterPro" id="IPR052026">
    <property type="entry name" value="ExeA_AAA_ATPase_DNA-bind"/>
</dbReference>
<name>A0ABQ4UIN2_9HYPH</name>
<keyword evidence="4" id="KW-1185">Reference proteome</keyword>
<dbReference type="InterPro" id="IPR027417">
    <property type="entry name" value="P-loop_NTPase"/>
</dbReference>
<feature type="domain" description="AAA+ ATPase" evidence="2">
    <location>
        <begin position="51"/>
        <end position="224"/>
    </location>
</feature>
<dbReference type="InterPro" id="IPR003593">
    <property type="entry name" value="AAA+_ATPase"/>
</dbReference>
<accession>A0ABQ4UIN2</accession>
<dbReference type="Pfam" id="PF13401">
    <property type="entry name" value="AAA_22"/>
    <property type="match status" value="1"/>
</dbReference>
<evidence type="ECO:0000313" key="4">
    <source>
        <dbReference type="Proteomes" id="UP001055039"/>
    </source>
</evidence>
<dbReference type="RefSeq" id="WP_238225485.1">
    <property type="nucleotide sequence ID" value="NZ_BAAADH010000007.1"/>
</dbReference>
<reference evidence="3" key="2">
    <citation type="submission" date="2021-08" db="EMBL/GenBank/DDBJ databases">
        <authorList>
            <person name="Tani A."/>
            <person name="Ola A."/>
            <person name="Ogura Y."/>
            <person name="Katsura K."/>
            <person name="Hayashi T."/>
        </authorList>
    </citation>
    <scope>NUCLEOTIDE SEQUENCE</scope>
    <source>
        <strain evidence="3">NBRC 15686</strain>
    </source>
</reference>
<protein>
    <recommendedName>
        <fullName evidence="2">AAA+ ATPase domain-containing protein</fullName>
    </recommendedName>
</protein>
<gene>
    <name evidence="3" type="ORF">LNAOJCKE_3184</name>
</gene>
<dbReference type="PANTHER" id="PTHR35894:SF1">
    <property type="entry name" value="PHOSPHORIBULOKINASE _ URIDINE KINASE FAMILY"/>
    <property type="match status" value="1"/>
</dbReference>
<dbReference type="SMART" id="SM00382">
    <property type="entry name" value="AAA"/>
    <property type="match status" value="1"/>
</dbReference>
<evidence type="ECO:0000259" key="2">
    <source>
        <dbReference type="SMART" id="SM00382"/>
    </source>
</evidence>
<dbReference type="EMBL" id="BPRC01000011">
    <property type="protein sequence ID" value="GJE65970.1"/>
    <property type="molecule type" value="Genomic_DNA"/>
</dbReference>
<feature type="region of interest" description="Disordered" evidence="1">
    <location>
        <begin position="310"/>
        <end position="358"/>
    </location>
</feature>